<protein>
    <submittedName>
        <fullName evidence="3">Uncharacterized protein</fullName>
    </submittedName>
</protein>
<dbReference type="GO" id="GO:0035243">
    <property type="term" value="F:protein-arginine omega-N symmetric methyltransferase activity"/>
    <property type="evidence" value="ECO:0007669"/>
    <property type="project" value="TreeGrafter"/>
</dbReference>
<dbReference type="AlphaFoldDB" id="A0A0U1NNG4"/>
<organism evidence="3 4">
    <name type="scientific">Nereida ignava</name>
    <dbReference type="NCBI Taxonomy" id="282199"/>
    <lineage>
        <taxon>Bacteria</taxon>
        <taxon>Pseudomonadati</taxon>
        <taxon>Pseudomonadota</taxon>
        <taxon>Alphaproteobacteria</taxon>
        <taxon>Rhodobacterales</taxon>
        <taxon>Roseobacteraceae</taxon>
        <taxon>Nereida</taxon>
    </lineage>
</organism>
<sequence>MTEEKDARELTLKDHLLAQIKATGPLSIAQFMQTCLLHPTLGYYTTRDPLGVTGDFITAPEISQMFGEFIGLALAQTWMDQGAPTRFALAELGPGRGTLMADILRATKGVKGFHDAAEIHLIEASPVLQKAQLDILSGFSVTHHTTVTDLPKLPLFAVANEFFDALPIRQFTRDKDGWREHLIAAQDSTLIMGLSDAAPIAALEHRLDDTTPDMRIETCPQATAIMSHLAEHIAQNGGAGLVIDYGDWRSNGDTFQALSNHKPVDPLTHIGTADLTAHVDFEALADAAKASGATPSLMTPQGVFLERLGITARAQSLAGKLSGTALEQHIAAHKRLTHPDEMGTLFKVLGITPHGARPIAGLEF</sequence>
<evidence type="ECO:0000313" key="3">
    <source>
        <dbReference type="EMBL" id="CRK76039.1"/>
    </source>
</evidence>
<gene>
    <name evidence="3" type="ORF">NIG5292_02096</name>
</gene>
<dbReference type="Gene3D" id="3.40.50.12710">
    <property type="match status" value="1"/>
</dbReference>
<dbReference type="RefSeq" id="WP_048599453.1">
    <property type="nucleotide sequence ID" value="NZ_CBFHGK010000007.1"/>
</dbReference>
<reference evidence="3 4" key="1">
    <citation type="submission" date="2015-04" db="EMBL/GenBank/DDBJ databases">
        <authorList>
            <person name="Syromyatnikov M.Y."/>
            <person name="Popov V.N."/>
        </authorList>
    </citation>
    <scope>NUCLEOTIDE SEQUENCE [LARGE SCALE GENOMIC DNA]</scope>
    <source>
        <strain evidence="3 4">CECT 5292</strain>
    </source>
</reference>
<evidence type="ECO:0000256" key="1">
    <source>
        <dbReference type="ARBA" id="ARBA00022603"/>
    </source>
</evidence>
<keyword evidence="1" id="KW-0489">Methyltransferase</keyword>
<dbReference type="Proteomes" id="UP000048949">
    <property type="component" value="Unassembled WGS sequence"/>
</dbReference>
<dbReference type="InterPro" id="IPR038375">
    <property type="entry name" value="NDUFAF7_sf"/>
</dbReference>
<accession>A0A0U1NNG4</accession>
<proteinExistence type="predicted"/>
<dbReference type="PANTHER" id="PTHR12049:SF7">
    <property type="entry name" value="PROTEIN ARGININE METHYLTRANSFERASE NDUFAF7, MITOCHONDRIAL"/>
    <property type="match status" value="1"/>
</dbReference>
<keyword evidence="2" id="KW-0808">Transferase</keyword>
<dbReference type="Pfam" id="PF02636">
    <property type="entry name" value="Methyltransf_28"/>
    <property type="match status" value="1"/>
</dbReference>
<evidence type="ECO:0000313" key="4">
    <source>
        <dbReference type="Proteomes" id="UP000048949"/>
    </source>
</evidence>
<dbReference type="InterPro" id="IPR003788">
    <property type="entry name" value="NDUFAF7"/>
</dbReference>
<dbReference type="EMBL" id="CVQV01000011">
    <property type="protein sequence ID" value="CRK76039.1"/>
    <property type="molecule type" value="Genomic_DNA"/>
</dbReference>
<dbReference type="OrthoDB" id="9794208at2"/>
<dbReference type="InterPro" id="IPR029063">
    <property type="entry name" value="SAM-dependent_MTases_sf"/>
</dbReference>
<keyword evidence="4" id="KW-1185">Reference proteome</keyword>
<dbReference type="PANTHER" id="PTHR12049">
    <property type="entry name" value="PROTEIN ARGININE METHYLTRANSFERASE NDUFAF7, MITOCHONDRIAL"/>
    <property type="match status" value="1"/>
</dbReference>
<name>A0A0U1NNG4_9RHOB</name>
<dbReference type="STRING" id="282199.GCA_001049735_02095"/>
<dbReference type="GO" id="GO:0032259">
    <property type="term" value="P:methylation"/>
    <property type="evidence" value="ECO:0007669"/>
    <property type="project" value="UniProtKB-KW"/>
</dbReference>
<evidence type="ECO:0000256" key="2">
    <source>
        <dbReference type="ARBA" id="ARBA00022679"/>
    </source>
</evidence>
<dbReference type="SUPFAM" id="SSF53335">
    <property type="entry name" value="S-adenosyl-L-methionine-dependent methyltransferases"/>
    <property type="match status" value="1"/>
</dbReference>